<sequence>MTNDRPLRRLLWLDCATCALMALAFALVGGKIDRMTGIPGVVRIAATGILIAAAALMALTAALRPLWVSGAWLVILGNIGWVAGSLWLLVAGDLVATGVVFVLIQTVAVIVLAWLEATALRGLRTA</sequence>
<feature type="transmembrane region" description="Helical" evidence="1">
    <location>
        <begin position="95"/>
        <end position="115"/>
    </location>
</feature>
<gene>
    <name evidence="2" type="ORF">GCM10017056_50210</name>
</gene>
<keyword evidence="1" id="KW-0472">Membrane</keyword>
<organism evidence="2 3">
    <name type="scientific">Seohaeicola zhoushanensis</name>
    <dbReference type="NCBI Taxonomy" id="1569283"/>
    <lineage>
        <taxon>Bacteria</taxon>
        <taxon>Pseudomonadati</taxon>
        <taxon>Pseudomonadota</taxon>
        <taxon>Alphaproteobacteria</taxon>
        <taxon>Rhodobacterales</taxon>
        <taxon>Roseobacteraceae</taxon>
        <taxon>Seohaeicola</taxon>
    </lineage>
</organism>
<keyword evidence="3" id="KW-1185">Reference proteome</keyword>
<accession>A0A8J3H2W5</accession>
<evidence type="ECO:0000313" key="3">
    <source>
        <dbReference type="Proteomes" id="UP000626220"/>
    </source>
</evidence>
<feature type="transmembrane region" description="Helical" evidence="1">
    <location>
        <begin position="70"/>
        <end position="89"/>
    </location>
</feature>
<protein>
    <submittedName>
        <fullName evidence="2">Uncharacterized protein</fullName>
    </submittedName>
</protein>
<keyword evidence="1" id="KW-0812">Transmembrane</keyword>
<dbReference type="EMBL" id="BNCJ01000035">
    <property type="protein sequence ID" value="GHF73357.1"/>
    <property type="molecule type" value="Genomic_DNA"/>
</dbReference>
<reference evidence="2" key="1">
    <citation type="journal article" date="2014" name="Int. J. Syst. Evol. Microbiol.">
        <title>Complete genome sequence of Corynebacterium casei LMG S-19264T (=DSM 44701T), isolated from a smear-ripened cheese.</title>
        <authorList>
            <consortium name="US DOE Joint Genome Institute (JGI-PGF)"/>
            <person name="Walter F."/>
            <person name="Albersmeier A."/>
            <person name="Kalinowski J."/>
            <person name="Ruckert C."/>
        </authorList>
    </citation>
    <scope>NUCLEOTIDE SEQUENCE</scope>
    <source>
        <strain evidence="2">KCTC 42650</strain>
    </source>
</reference>
<feature type="transmembrane region" description="Helical" evidence="1">
    <location>
        <begin position="42"/>
        <end position="63"/>
    </location>
</feature>
<dbReference type="RefSeq" id="WP_189682883.1">
    <property type="nucleotide sequence ID" value="NZ_BNCJ01000035.1"/>
</dbReference>
<evidence type="ECO:0000256" key="1">
    <source>
        <dbReference type="SAM" id="Phobius"/>
    </source>
</evidence>
<comment type="caution">
    <text evidence="2">The sequence shown here is derived from an EMBL/GenBank/DDBJ whole genome shotgun (WGS) entry which is preliminary data.</text>
</comment>
<evidence type="ECO:0000313" key="2">
    <source>
        <dbReference type="EMBL" id="GHF73357.1"/>
    </source>
</evidence>
<keyword evidence="1" id="KW-1133">Transmembrane helix</keyword>
<proteinExistence type="predicted"/>
<dbReference type="Proteomes" id="UP000626220">
    <property type="component" value="Unassembled WGS sequence"/>
</dbReference>
<reference evidence="2" key="2">
    <citation type="submission" date="2020-09" db="EMBL/GenBank/DDBJ databases">
        <authorList>
            <person name="Sun Q."/>
            <person name="Kim S."/>
        </authorList>
    </citation>
    <scope>NUCLEOTIDE SEQUENCE</scope>
    <source>
        <strain evidence="2">KCTC 42650</strain>
    </source>
</reference>
<name>A0A8J3H2W5_9RHOB</name>
<dbReference type="AlphaFoldDB" id="A0A8J3H2W5"/>